<dbReference type="EMBL" id="PJQM01005350">
    <property type="protein sequence ID" value="RCH81821.1"/>
    <property type="molecule type" value="Genomic_DNA"/>
</dbReference>
<keyword evidence="3" id="KW-1185">Reference proteome</keyword>
<feature type="compositionally biased region" description="Low complexity" evidence="1">
    <location>
        <begin position="76"/>
        <end position="88"/>
    </location>
</feature>
<dbReference type="OrthoDB" id="2276048at2759"/>
<evidence type="ECO:0000313" key="2">
    <source>
        <dbReference type="EMBL" id="RCH81821.1"/>
    </source>
</evidence>
<name>A0A367IWG8_RHIST</name>
<dbReference type="AlphaFoldDB" id="A0A367IWG8"/>
<dbReference type="Proteomes" id="UP000253551">
    <property type="component" value="Unassembled WGS sequence"/>
</dbReference>
<accession>A0A367IWG8</accession>
<protein>
    <submittedName>
        <fullName evidence="2">Uncharacterized protein</fullName>
    </submittedName>
</protein>
<evidence type="ECO:0000256" key="1">
    <source>
        <dbReference type="SAM" id="MobiDB-lite"/>
    </source>
</evidence>
<feature type="non-terminal residue" evidence="2">
    <location>
        <position position="1"/>
    </location>
</feature>
<comment type="caution">
    <text evidence="2">The sequence shown here is derived from an EMBL/GenBank/DDBJ whole genome shotgun (WGS) entry which is preliminary data.</text>
</comment>
<organism evidence="2 3">
    <name type="scientific">Rhizopus stolonifer</name>
    <name type="common">Rhizopus nigricans</name>
    <dbReference type="NCBI Taxonomy" id="4846"/>
    <lineage>
        <taxon>Eukaryota</taxon>
        <taxon>Fungi</taxon>
        <taxon>Fungi incertae sedis</taxon>
        <taxon>Mucoromycota</taxon>
        <taxon>Mucoromycotina</taxon>
        <taxon>Mucoromycetes</taxon>
        <taxon>Mucorales</taxon>
        <taxon>Mucorineae</taxon>
        <taxon>Rhizopodaceae</taxon>
        <taxon>Rhizopus</taxon>
    </lineage>
</organism>
<feature type="non-terminal residue" evidence="2">
    <location>
        <position position="350"/>
    </location>
</feature>
<reference evidence="2 3" key="1">
    <citation type="journal article" date="2018" name="G3 (Bethesda)">
        <title>Phylogenetic and Phylogenomic Definition of Rhizopus Species.</title>
        <authorList>
            <person name="Gryganskyi A.P."/>
            <person name="Golan J."/>
            <person name="Dolatabadi S."/>
            <person name="Mondo S."/>
            <person name="Robb S."/>
            <person name="Idnurm A."/>
            <person name="Muszewska A."/>
            <person name="Steczkiewicz K."/>
            <person name="Masonjones S."/>
            <person name="Liao H.L."/>
            <person name="Gajdeczka M.T."/>
            <person name="Anike F."/>
            <person name="Vuek A."/>
            <person name="Anishchenko I.M."/>
            <person name="Voigt K."/>
            <person name="de Hoog G.S."/>
            <person name="Smith M.E."/>
            <person name="Heitman J."/>
            <person name="Vilgalys R."/>
            <person name="Stajich J.E."/>
        </authorList>
    </citation>
    <scope>NUCLEOTIDE SEQUENCE [LARGE SCALE GENOMIC DNA]</scope>
    <source>
        <strain evidence="2 3">LSU 92-RS-03</strain>
    </source>
</reference>
<proteinExistence type="predicted"/>
<feature type="region of interest" description="Disordered" evidence="1">
    <location>
        <begin position="15"/>
        <end position="37"/>
    </location>
</feature>
<feature type="region of interest" description="Disordered" evidence="1">
    <location>
        <begin position="62"/>
        <end position="107"/>
    </location>
</feature>
<gene>
    <name evidence="2" type="ORF">CU098_004869</name>
</gene>
<sequence>LSADKKLAIGNLIKKLDTESQESEEQQSKTSTNYYNYGPIGSIGIQGNVSLVPKKRTLEGLNSLEEAEAEEETRESSPLSSESLSQGEPKSDLTETTDESYNESPPLSRYGELLKQRKYVLVLNEFANDYFNDKTILYMDNDLSLDERLRLSSINYYNECPAELVLEPYVFSDEVYSEIRKWRRALLVKREFFQSPITIQDPPTEDNIFRRDLGAFLLNLRETLDRPLITNSYRQSEIDFSIQNIGILFRFVFNSRSGVNVEEPFKVDKVDTEKMVRTDFLLYDSIQELGCGEVKLNCTDERLNEEDRARLGESLKKQLHYRIRRAKSTKEFYAFGIFVVDDIIELYCSS</sequence>
<evidence type="ECO:0000313" key="3">
    <source>
        <dbReference type="Proteomes" id="UP000253551"/>
    </source>
</evidence>